<dbReference type="Proteomes" id="UP001527090">
    <property type="component" value="Unassembled WGS sequence"/>
</dbReference>
<evidence type="ECO:0000313" key="2">
    <source>
        <dbReference type="Proteomes" id="UP001527090"/>
    </source>
</evidence>
<protein>
    <recommendedName>
        <fullName evidence="3">Sigma-70 family RNA polymerase sigma factor</fullName>
    </recommendedName>
</protein>
<evidence type="ECO:0000313" key="1">
    <source>
        <dbReference type="EMBL" id="MCY9532927.1"/>
    </source>
</evidence>
<accession>A0ABT4EGQ4</accession>
<dbReference type="EMBL" id="JAMDLY010000024">
    <property type="protein sequence ID" value="MCY9532927.1"/>
    <property type="molecule type" value="Genomic_DNA"/>
</dbReference>
<keyword evidence="2" id="KW-1185">Reference proteome</keyword>
<proteinExistence type="predicted"/>
<sequence length="178" mass="20838">MNSENLIYEDVVKRYLPEINKLSYSLWYKVRDETVFQKICYDSLKRAVTKCDPSKGSFDSLARKSIWNARAWVLKRRQVPWEKFDPLDKDRVDEGISIILEDDLAVVDDALMVNERIASLAGDDSRRRFVLKAWSEGFYNESELATLLAQRYGGNARSHCKFIQRFKTECREKLDQIA</sequence>
<name>A0ABT4EGQ4_PAEAL</name>
<reference evidence="1 2" key="1">
    <citation type="submission" date="2022-05" db="EMBL/GenBank/DDBJ databases">
        <title>Genome Sequencing of Bee-Associated Microbes.</title>
        <authorList>
            <person name="Dunlap C."/>
        </authorList>
    </citation>
    <scope>NUCLEOTIDE SEQUENCE [LARGE SCALE GENOMIC DNA]</scope>
    <source>
        <strain evidence="1 2">NRRL NRS-750</strain>
    </source>
</reference>
<comment type="caution">
    <text evidence="1">The sequence shown here is derived from an EMBL/GenBank/DDBJ whole genome shotgun (WGS) entry which is preliminary data.</text>
</comment>
<evidence type="ECO:0008006" key="3">
    <source>
        <dbReference type="Google" id="ProtNLM"/>
    </source>
</evidence>
<gene>
    <name evidence="1" type="ORF">M5X04_26825</name>
</gene>
<organism evidence="1 2">
    <name type="scientific">Paenibacillus alvei</name>
    <name type="common">Bacillus alvei</name>
    <dbReference type="NCBI Taxonomy" id="44250"/>
    <lineage>
        <taxon>Bacteria</taxon>
        <taxon>Bacillati</taxon>
        <taxon>Bacillota</taxon>
        <taxon>Bacilli</taxon>
        <taxon>Bacillales</taxon>
        <taxon>Paenibacillaceae</taxon>
        <taxon>Paenibacillus</taxon>
    </lineage>
</organism>
<dbReference type="RefSeq" id="WP_268633004.1">
    <property type="nucleotide sequence ID" value="NZ_JAMDLY010000024.1"/>
</dbReference>